<dbReference type="AlphaFoldDB" id="A0A1H6Q075"/>
<dbReference type="EMBL" id="FNYK01000001">
    <property type="protein sequence ID" value="SEI37258.1"/>
    <property type="molecule type" value="Genomic_DNA"/>
</dbReference>
<keyword evidence="6" id="KW-0378">Hydrolase</keyword>
<evidence type="ECO:0000256" key="9">
    <source>
        <dbReference type="ARBA" id="ARBA00023049"/>
    </source>
</evidence>
<dbReference type="InterPro" id="IPR004387">
    <property type="entry name" value="Pept_M50_Zn"/>
</dbReference>
<keyword evidence="8 11" id="KW-1133">Transmembrane helix</keyword>
<keyword evidence="10 11" id="KW-0472">Membrane</keyword>
<dbReference type="InterPro" id="IPR008915">
    <property type="entry name" value="Peptidase_M50"/>
</dbReference>
<organism evidence="13 14">
    <name type="scientific">Sharpea azabuensis</name>
    <dbReference type="NCBI Taxonomy" id="322505"/>
    <lineage>
        <taxon>Bacteria</taxon>
        <taxon>Bacillati</taxon>
        <taxon>Bacillota</taxon>
        <taxon>Erysipelotrichia</taxon>
        <taxon>Erysipelotrichales</taxon>
        <taxon>Coprobacillaceae</taxon>
        <taxon>Sharpea</taxon>
    </lineage>
</organism>
<comment type="subcellular location">
    <subcellularLocation>
        <location evidence="2">Membrane</location>
        <topology evidence="2">Multi-pass membrane protein</topology>
    </subcellularLocation>
</comment>
<dbReference type="eggNOG" id="COG0750">
    <property type="taxonomic scope" value="Bacteria"/>
</dbReference>
<dbReference type="GO" id="GO:0016020">
    <property type="term" value="C:membrane"/>
    <property type="evidence" value="ECO:0007669"/>
    <property type="project" value="UniProtKB-SubCell"/>
</dbReference>
<reference evidence="14" key="1">
    <citation type="submission" date="2016-10" db="EMBL/GenBank/DDBJ databases">
        <authorList>
            <person name="Varghese N."/>
        </authorList>
    </citation>
    <scope>NUCLEOTIDE SEQUENCE [LARGE SCALE GENOMIC DNA]</scope>
    <source>
        <strain evidence="14">DSM 20406</strain>
    </source>
</reference>
<evidence type="ECO:0000256" key="4">
    <source>
        <dbReference type="ARBA" id="ARBA00022670"/>
    </source>
</evidence>
<keyword evidence="9" id="KW-0482">Metalloprotease</keyword>
<keyword evidence="4 13" id="KW-0645">Protease</keyword>
<evidence type="ECO:0000256" key="2">
    <source>
        <dbReference type="ARBA" id="ARBA00004141"/>
    </source>
</evidence>
<dbReference type="RefSeq" id="WP_033161830.1">
    <property type="nucleotide sequence ID" value="NZ_CADBKW010000002.1"/>
</dbReference>
<accession>A0A1H6Q075</accession>
<gene>
    <name evidence="13" type="ORF">SAMN04487834_100133</name>
</gene>
<dbReference type="Proteomes" id="UP000183028">
    <property type="component" value="Unassembled WGS sequence"/>
</dbReference>
<evidence type="ECO:0000256" key="1">
    <source>
        <dbReference type="ARBA" id="ARBA00001947"/>
    </source>
</evidence>
<dbReference type="Pfam" id="PF02163">
    <property type="entry name" value="Peptidase_M50"/>
    <property type="match status" value="1"/>
</dbReference>
<evidence type="ECO:0000256" key="7">
    <source>
        <dbReference type="ARBA" id="ARBA00022833"/>
    </source>
</evidence>
<dbReference type="GO" id="GO:0006508">
    <property type="term" value="P:proteolysis"/>
    <property type="evidence" value="ECO:0007669"/>
    <property type="project" value="UniProtKB-KW"/>
</dbReference>
<dbReference type="GO" id="GO:0004222">
    <property type="term" value="F:metalloendopeptidase activity"/>
    <property type="evidence" value="ECO:0007669"/>
    <property type="project" value="InterPro"/>
</dbReference>
<keyword evidence="14" id="KW-1185">Reference proteome</keyword>
<sequence>MSIILNLIVFFLIIGVIITLHEFGHFIAAKFFNVYCGSFSIGMGPKLYEHKGKETKFELRALPIGGFVTMAGEADQEDNEEFKNVPLERTLKGKRTYQKVIIFLAGVFMNFVLALVIMLSLNFTVGRMPVNEARVGSLVKGEAASKAGMKKGDVIISIESPVSNKSSLISSYEDMNAALTKKELGVDGDTANINVTVNRKSESIVINMNVKFDENQNKYVLGITEATRKMNFTESIRNAFSTLGAMSVAIFEALEALVLNFTKTVKQMSGPVGIYQVTAQVTKTGSISNIFYLMALLSVNIGIFNLLPIPGLDGAQTLFAIIEGIIHRELPLNVKYTLQIIGLSLILLLMVIVTYQDITKLLR</sequence>
<proteinExistence type="inferred from homology"/>
<evidence type="ECO:0000256" key="6">
    <source>
        <dbReference type="ARBA" id="ARBA00022801"/>
    </source>
</evidence>
<dbReference type="SUPFAM" id="SSF50156">
    <property type="entry name" value="PDZ domain-like"/>
    <property type="match status" value="1"/>
</dbReference>
<dbReference type="PANTHER" id="PTHR42837">
    <property type="entry name" value="REGULATOR OF SIGMA-E PROTEASE RSEP"/>
    <property type="match status" value="1"/>
</dbReference>
<evidence type="ECO:0000259" key="12">
    <source>
        <dbReference type="Pfam" id="PF02163"/>
    </source>
</evidence>
<comment type="cofactor">
    <cofactor evidence="1">
        <name>Zn(2+)</name>
        <dbReference type="ChEBI" id="CHEBI:29105"/>
    </cofactor>
</comment>
<keyword evidence="7" id="KW-0862">Zinc</keyword>
<evidence type="ECO:0000256" key="10">
    <source>
        <dbReference type="ARBA" id="ARBA00023136"/>
    </source>
</evidence>
<feature type="transmembrane region" description="Helical" evidence="11">
    <location>
        <begin position="6"/>
        <end position="23"/>
    </location>
</feature>
<keyword evidence="5 11" id="KW-0812">Transmembrane</keyword>
<dbReference type="OrthoDB" id="9782003at2"/>
<evidence type="ECO:0000256" key="5">
    <source>
        <dbReference type="ARBA" id="ARBA00022692"/>
    </source>
</evidence>
<feature type="transmembrane region" description="Helical" evidence="11">
    <location>
        <begin position="290"/>
        <end position="309"/>
    </location>
</feature>
<evidence type="ECO:0000256" key="8">
    <source>
        <dbReference type="ARBA" id="ARBA00022989"/>
    </source>
</evidence>
<protein>
    <submittedName>
        <fullName evidence="13">Regulator of sigma E protease</fullName>
    </submittedName>
</protein>
<dbReference type="CDD" id="cd06163">
    <property type="entry name" value="S2P-M50_PDZ_RseP-like"/>
    <property type="match status" value="1"/>
</dbReference>
<dbReference type="STRING" id="322505.SAMN04487836_10169"/>
<evidence type="ECO:0000313" key="14">
    <source>
        <dbReference type="Proteomes" id="UP000183028"/>
    </source>
</evidence>
<evidence type="ECO:0000256" key="3">
    <source>
        <dbReference type="ARBA" id="ARBA00007931"/>
    </source>
</evidence>
<evidence type="ECO:0000313" key="13">
    <source>
        <dbReference type="EMBL" id="SEI37258.1"/>
    </source>
</evidence>
<name>A0A1H6Q075_9FIRM</name>
<dbReference type="PANTHER" id="PTHR42837:SF2">
    <property type="entry name" value="MEMBRANE METALLOPROTEASE ARASP2, CHLOROPLASTIC-RELATED"/>
    <property type="match status" value="1"/>
</dbReference>
<dbReference type="Gene3D" id="2.30.42.10">
    <property type="match status" value="1"/>
</dbReference>
<feature type="domain" description="Peptidase M50" evidence="12">
    <location>
        <begin position="10"/>
        <end position="349"/>
    </location>
</feature>
<feature type="transmembrane region" description="Helical" evidence="11">
    <location>
        <begin position="336"/>
        <end position="355"/>
    </location>
</feature>
<evidence type="ECO:0000256" key="11">
    <source>
        <dbReference type="SAM" id="Phobius"/>
    </source>
</evidence>
<dbReference type="GeneID" id="54119241"/>
<dbReference type="InterPro" id="IPR036034">
    <property type="entry name" value="PDZ_sf"/>
</dbReference>
<comment type="similarity">
    <text evidence="3">Belongs to the peptidase M50B family.</text>
</comment>
<feature type="transmembrane region" description="Helical" evidence="11">
    <location>
        <begin position="100"/>
        <end position="121"/>
    </location>
</feature>